<evidence type="ECO:0000313" key="4">
    <source>
        <dbReference type="Proteomes" id="UP001165085"/>
    </source>
</evidence>
<feature type="region of interest" description="Disordered" evidence="1">
    <location>
        <begin position="1"/>
        <end position="52"/>
    </location>
</feature>
<accession>A0A9W7E824</accession>
<dbReference type="OrthoDB" id="10497036at2759"/>
<organism evidence="3 4">
    <name type="scientific">Triparma strigata</name>
    <dbReference type="NCBI Taxonomy" id="1606541"/>
    <lineage>
        <taxon>Eukaryota</taxon>
        <taxon>Sar</taxon>
        <taxon>Stramenopiles</taxon>
        <taxon>Ochrophyta</taxon>
        <taxon>Bolidophyceae</taxon>
        <taxon>Parmales</taxon>
        <taxon>Triparmaceae</taxon>
        <taxon>Triparma</taxon>
    </lineage>
</organism>
<keyword evidence="4" id="KW-1185">Reference proteome</keyword>
<feature type="transmembrane region" description="Helical" evidence="2">
    <location>
        <begin position="183"/>
        <end position="205"/>
    </location>
</feature>
<dbReference type="AlphaFoldDB" id="A0A9W7E824"/>
<evidence type="ECO:0008006" key="5">
    <source>
        <dbReference type="Google" id="ProtNLM"/>
    </source>
</evidence>
<keyword evidence="2" id="KW-0472">Membrane</keyword>
<proteinExistence type="predicted"/>
<sequence length="215" mass="23776">MSSLNELDSSCDRDGGGKLGPNNPDVGEDRGKDEKDTPPPEALPQPPTTPSHVTECATTYSVLMACITSSYTALYVYFAYTGDEKVPKFWAWIILPISATAMAVSFALKPRREDWAYKAFLVLQYVLFTFVSEFFEAVAEDFVKSEIKESSIGSLFWLTILIFGMKCRPHIAKLSDEDLSKFLINDVIMGGMLVGLGQLAFLMFASVQCHGNVDD</sequence>
<name>A0A9W7E824_9STRA</name>
<feature type="compositionally biased region" description="Basic and acidic residues" evidence="1">
    <location>
        <begin position="27"/>
        <end position="38"/>
    </location>
</feature>
<evidence type="ECO:0000256" key="1">
    <source>
        <dbReference type="SAM" id="MobiDB-lite"/>
    </source>
</evidence>
<protein>
    <recommendedName>
        <fullName evidence="5">Transmembrane protein</fullName>
    </recommendedName>
</protein>
<feature type="compositionally biased region" description="Pro residues" evidence="1">
    <location>
        <begin position="39"/>
        <end position="49"/>
    </location>
</feature>
<evidence type="ECO:0000256" key="2">
    <source>
        <dbReference type="SAM" id="Phobius"/>
    </source>
</evidence>
<feature type="transmembrane region" description="Helical" evidence="2">
    <location>
        <begin position="115"/>
        <end position="135"/>
    </location>
</feature>
<keyword evidence="2" id="KW-0812">Transmembrane</keyword>
<feature type="transmembrane region" description="Helical" evidence="2">
    <location>
        <begin position="89"/>
        <end position="108"/>
    </location>
</feature>
<feature type="transmembrane region" description="Helical" evidence="2">
    <location>
        <begin position="57"/>
        <end position="77"/>
    </location>
</feature>
<evidence type="ECO:0000313" key="3">
    <source>
        <dbReference type="EMBL" id="GMH71854.1"/>
    </source>
</evidence>
<comment type="caution">
    <text evidence="3">The sequence shown here is derived from an EMBL/GenBank/DDBJ whole genome shotgun (WGS) entry which is preliminary data.</text>
</comment>
<keyword evidence="2" id="KW-1133">Transmembrane helix</keyword>
<feature type="transmembrane region" description="Helical" evidence="2">
    <location>
        <begin position="155"/>
        <end position="171"/>
    </location>
</feature>
<reference evidence="4" key="1">
    <citation type="journal article" date="2023" name="Commun. Biol.">
        <title>Genome analysis of Parmales, the sister group of diatoms, reveals the evolutionary specialization of diatoms from phago-mixotrophs to photoautotrophs.</title>
        <authorList>
            <person name="Ban H."/>
            <person name="Sato S."/>
            <person name="Yoshikawa S."/>
            <person name="Yamada K."/>
            <person name="Nakamura Y."/>
            <person name="Ichinomiya M."/>
            <person name="Sato N."/>
            <person name="Blanc-Mathieu R."/>
            <person name="Endo H."/>
            <person name="Kuwata A."/>
            <person name="Ogata H."/>
        </authorList>
    </citation>
    <scope>NUCLEOTIDE SEQUENCE [LARGE SCALE GENOMIC DNA]</scope>
    <source>
        <strain evidence="4">NIES 3701</strain>
    </source>
</reference>
<gene>
    <name evidence="3" type="ORF">TrST_g1472</name>
</gene>
<dbReference type="Proteomes" id="UP001165085">
    <property type="component" value="Unassembled WGS sequence"/>
</dbReference>
<dbReference type="EMBL" id="BRXY01000152">
    <property type="protein sequence ID" value="GMH71854.1"/>
    <property type="molecule type" value="Genomic_DNA"/>
</dbReference>